<dbReference type="GeneTree" id="ENSGT00520000060469"/>
<keyword evidence="3" id="KW-1185">Reference proteome</keyword>
<feature type="compositionally biased region" description="Basic residues" evidence="1">
    <location>
        <begin position="108"/>
        <end position="120"/>
    </location>
</feature>
<evidence type="ECO:0000256" key="1">
    <source>
        <dbReference type="SAM" id="MobiDB-lite"/>
    </source>
</evidence>
<feature type="region of interest" description="Disordered" evidence="1">
    <location>
        <begin position="1"/>
        <end position="28"/>
    </location>
</feature>
<accession>A0A8C5Z7S2</accession>
<evidence type="ECO:0000313" key="3">
    <source>
        <dbReference type="Proteomes" id="UP000694407"/>
    </source>
</evidence>
<dbReference type="AlphaFoldDB" id="A0A8C5Z7S2"/>
<dbReference type="Proteomes" id="UP000694407">
    <property type="component" value="Unplaced"/>
</dbReference>
<evidence type="ECO:0000313" key="2">
    <source>
        <dbReference type="Ensembl" id="ENSMMMP00000010841.1"/>
    </source>
</evidence>
<protein>
    <submittedName>
        <fullName evidence="2">Uncharacterized protein</fullName>
    </submittedName>
</protein>
<sequence length="158" mass="17494">KKKRTLLSHPDSPAGGAKPPASRCTWSTQVVPSQPSLLADWWTLALGRNRHDHRPADVHSEKVPVPDAVERADGCGCRLCGKLWGDKSGIAEMQQPLALPGDRATSQRQRHRRRSGHKHAQRDNSLRAQGKDSVCKPRNQASGKPAFGTWILDFNLRD</sequence>
<reference evidence="2" key="1">
    <citation type="submission" date="2025-08" db="UniProtKB">
        <authorList>
            <consortium name="Ensembl"/>
        </authorList>
    </citation>
    <scope>IDENTIFICATION</scope>
</reference>
<organism evidence="2 3">
    <name type="scientific">Marmota marmota marmota</name>
    <name type="common">Alpine marmot</name>
    <dbReference type="NCBI Taxonomy" id="9994"/>
    <lineage>
        <taxon>Eukaryota</taxon>
        <taxon>Metazoa</taxon>
        <taxon>Chordata</taxon>
        <taxon>Craniata</taxon>
        <taxon>Vertebrata</taxon>
        <taxon>Euteleostomi</taxon>
        <taxon>Mammalia</taxon>
        <taxon>Eutheria</taxon>
        <taxon>Euarchontoglires</taxon>
        <taxon>Glires</taxon>
        <taxon>Rodentia</taxon>
        <taxon>Sciuromorpha</taxon>
        <taxon>Sciuridae</taxon>
        <taxon>Xerinae</taxon>
        <taxon>Marmotini</taxon>
        <taxon>Marmota</taxon>
    </lineage>
</organism>
<feature type="region of interest" description="Disordered" evidence="1">
    <location>
        <begin position="91"/>
        <end position="147"/>
    </location>
</feature>
<proteinExistence type="predicted"/>
<reference evidence="2" key="2">
    <citation type="submission" date="2025-09" db="UniProtKB">
        <authorList>
            <consortium name="Ensembl"/>
        </authorList>
    </citation>
    <scope>IDENTIFICATION</scope>
</reference>
<feature type="compositionally biased region" description="Basic and acidic residues" evidence="1">
    <location>
        <begin position="121"/>
        <end position="135"/>
    </location>
</feature>
<name>A0A8C5Z7S2_MARMA</name>
<dbReference type="Ensembl" id="ENSMMMT00000012364.1">
    <property type="protein sequence ID" value="ENSMMMP00000010841.1"/>
    <property type="gene ID" value="ENSMMMG00000009663.1"/>
</dbReference>